<gene>
    <name evidence="2" type="ORF">ACFSSE_06805</name>
</gene>
<dbReference type="GO" id="GO:0016787">
    <property type="term" value="F:hydrolase activity"/>
    <property type="evidence" value="ECO:0007669"/>
    <property type="project" value="UniProtKB-KW"/>
</dbReference>
<dbReference type="EC" id="3.4.-.-" evidence="2"/>
<accession>A0ABW5TQ59</accession>
<dbReference type="Pfam" id="PF03572">
    <property type="entry name" value="Peptidase_S41"/>
    <property type="match status" value="1"/>
</dbReference>
<dbReference type="PROSITE" id="PS51257">
    <property type="entry name" value="PROKAR_LIPOPROTEIN"/>
    <property type="match status" value="1"/>
</dbReference>
<proteinExistence type="predicted"/>
<reference evidence="3" key="1">
    <citation type="journal article" date="2019" name="Int. J. Syst. Evol. Microbiol.">
        <title>The Global Catalogue of Microorganisms (GCM) 10K type strain sequencing project: providing services to taxonomists for standard genome sequencing and annotation.</title>
        <authorList>
            <consortium name="The Broad Institute Genomics Platform"/>
            <consortium name="The Broad Institute Genome Sequencing Center for Infectious Disease"/>
            <person name="Wu L."/>
            <person name="Ma J."/>
        </authorList>
    </citation>
    <scope>NUCLEOTIDE SEQUENCE [LARGE SCALE GENOMIC DNA]</scope>
    <source>
        <strain evidence="3">KCTC 42456</strain>
    </source>
</reference>
<protein>
    <submittedName>
        <fullName evidence="2">S41 family peptidase</fullName>
        <ecNumber evidence="2">3.4.-.-</ecNumber>
    </submittedName>
</protein>
<feature type="domain" description="Tail specific protease" evidence="1">
    <location>
        <begin position="280"/>
        <end position="495"/>
    </location>
</feature>
<evidence type="ECO:0000313" key="3">
    <source>
        <dbReference type="Proteomes" id="UP001597546"/>
    </source>
</evidence>
<dbReference type="PANTHER" id="PTHR32060">
    <property type="entry name" value="TAIL-SPECIFIC PROTEASE"/>
    <property type="match status" value="1"/>
</dbReference>
<name>A0ABW5TQ59_9SPHI</name>
<sequence>MKFIVLYILIALTFISCNSTKKQNQIIQKKHSAAALKKDIALVKQSLEETHPGLYWYVTKPTLDFKFDSLKNAITDSLNSIQFYRMLAPLVTAVKCGHTRLVYPGITLNKIQKDSIKKAGQPALTQLNYFISSNQVYIRSKKVKGLDSLKIGDEILSINGLAIHEILAKQKSLFASDGENQTFQKEILNGSFANYYYLAYGKKDSLLLNIKRDSTIFNYTLKTVKPVSKKGEKPNKEELIEQKKLAKTKKQFERKNAYKGFDADKKPLLDFKIDSTLKSTAIVKVKDFSFEKSNFNKFFKESFREIEQKNIENVILDLRDNGGGKLMACNLLFRYLYSEKHRFTGRSDMNARTFKALKYKEQSKVSKISNIIFYPTIWLGNHIIIRKDSAGYYSKLPTDRLLKPKKYVFNGNLIAIINGHSFSATSLLSANLQSVNRGTFIGEETGGGYNKCTAGNIPYIILPESHLRLRLPLKVIPIVKQRVLEGRGVFPDVEVKMSSKDVLVKEDVILEQAKNMISN</sequence>
<keyword evidence="3" id="KW-1185">Reference proteome</keyword>
<keyword evidence="2" id="KW-0378">Hydrolase</keyword>
<dbReference type="EMBL" id="JBHULV010000022">
    <property type="protein sequence ID" value="MFD2731410.1"/>
    <property type="molecule type" value="Genomic_DNA"/>
</dbReference>
<dbReference type="Gene3D" id="3.90.226.10">
    <property type="entry name" value="2-enoyl-CoA Hydratase, Chain A, domain 1"/>
    <property type="match status" value="1"/>
</dbReference>
<dbReference type="SUPFAM" id="SSF52096">
    <property type="entry name" value="ClpP/crotonase"/>
    <property type="match status" value="1"/>
</dbReference>
<dbReference type="RefSeq" id="WP_379042900.1">
    <property type="nucleotide sequence ID" value="NZ_JBHSKW010000027.1"/>
</dbReference>
<comment type="caution">
    <text evidence="2">The sequence shown here is derived from an EMBL/GenBank/DDBJ whole genome shotgun (WGS) entry which is preliminary data.</text>
</comment>
<evidence type="ECO:0000313" key="2">
    <source>
        <dbReference type="EMBL" id="MFD2731410.1"/>
    </source>
</evidence>
<dbReference type="InterPro" id="IPR005151">
    <property type="entry name" value="Tail-specific_protease"/>
</dbReference>
<evidence type="ECO:0000259" key="1">
    <source>
        <dbReference type="Pfam" id="PF03572"/>
    </source>
</evidence>
<dbReference type="PANTHER" id="PTHR32060:SF22">
    <property type="entry name" value="CARBOXYL-TERMINAL-PROCESSING PEPTIDASE 3, CHLOROPLASTIC"/>
    <property type="match status" value="1"/>
</dbReference>
<dbReference type="InterPro" id="IPR029045">
    <property type="entry name" value="ClpP/crotonase-like_dom_sf"/>
</dbReference>
<dbReference type="Proteomes" id="UP001597546">
    <property type="component" value="Unassembled WGS sequence"/>
</dbReference>
<organism evidence="2 3">
    <name type="scientific">Pedobacter alpinus</name>
    <dbReference type="NCBI Taxonomy" id="1590643"/>
    <lineage>
        <taxon>Bacteria</taxon>
        <taxon>Pseudomonadati</taxon>
        <taxon>Bacteroidota</taxon>
        <taxon>Sphingobacteriia</taxon>
        <taxon>Sphingobacteriales</taxon>
        <taxon>Sphingobacteriaceae</taxon>
        <taxon>Pedobacter</taxon>
    </lineage>
</organism>